<sequence length="90" mass="10300">MAGNHDSRFIQSVAPFNYVMTDYDWDLSRNGATPFSSFFGMPMVSRRNSKTQLNTDWPTPLSSFFYIPMVSRRESKVRLVTGRRILSLGG</sequence>
<organism evidence="1 2">
    <name type="scientific">Rhodovulum euryhalinum</name>
    <dbReference type="NCBI Taxonomy" id="35805"/>
    <lineage>
        <taxon>Bacteria</taxon>
        <taxon>Pseudomonadati</taxon>
        <taxon>Pseudomonadota</taxon>
        <taxon>Alphaproteobacteria</taxon>
        <taxon>Rhodobacterales</taxon>
        <taxon>Paracoccaceae</taxon>
        <taxon>Rhodovulum</taxon>
    </lineage>
</organism>
<gene>
    <name evidence="1" type="ORF">EV655_11091</name>
</gene>
<dbReference type="EMBL" id="SLWW01000010">
    <property type="protein sequence ID" value="TCO70326.1"/>
    <property type="molecule type" value="Genomic_DNA"/>
</dbReference>
<accession>A0A4R2KIH0</accession>
<name>A0A4R2KIH0_9RHOB</name>
<dbReference type="OrthoDB" id="7869246at2"/>
<reference evidence="1 2" key="1">
    <citation type="submission" date="2019-03" db="EMBL/GenBank/DDBJ databases">
        <title>Genomic Encyclopedia of Type Strains, Phase IV (KMG-IV): sequencing the most valuable type-strain genomes for metagenomic binning, comparative biology and taxonomic classification.</title>
        <authorList>
            <person name="Goeker M."/>
        </authorList>
    </citation>
    <scope>NUCLEOTIDE SEQUENCE [LARGE SCALE GENOMIC DNA]</scope>
    <source>
        <strain evidence="1 2">DSM 4868</strain>
    </source>
</reference>
<dbReference type="RefSeq" id="WP_132545568.1">
    <property type="nucleotide sequence ID" value="NZ_SLWW01000010.1"/>
</dbReference>
<evidence type="ECO:0000313" key="2">
    <source>
        <dbReference type="Proteomes" id="UP000295142"/>
    </source>
</evidence>
<dbReference type="AlphaFoldDB" id="A0A4R2KIH0"/>
<comment type="caution">
    <text evidence="1">The sequence shown here is derived from an EMBL/GenBank/DDBJ whole genome shotgun (WGS) entry which is preliminary data.</text>
</comment>
<dbReference type="Proteomes" id="UP000295142">
    <property type="component" value="Unassembled WGS sequence"/>
</dbReference>
<keyword evidence="2" id="KW-1185">Reference proteome</keyword>
<evidence type="ECO:0000313" key="1">
    <source>
        <dbReference type="EMBL" id="TCO70326.1"/>
    </source>
</evidence>
<protein>
    <submittedName>
        <fullName evidence="1">Uncharacterized protein</fullName>
    </submittedName>
</protein>
<proteinExistence type="predicted"/>